<organism evidence="2 3">
    <name type="scientific">Candidatus Nitrohelix vancouverensis</name>
    <dbReference type="NCBI Taxonomy" id="2705534"/>
    <lineage>
        <taxon>Bacteria</taxon>
        <taxon>Pseudomonadati</taxon>
        <taxon>Nitrospinota/Tectimicrobiota group</taxon>
        <taxon>Nitrospinota</taxon>
        <taxon>Nitrospinia</taxon>
        <taxon>Nitrospinales</taxon>
        <taxon>Nitrospinaceae</taxon>
        <taxon>Candidatus Nitrohelix</taxon>
    </lineage>
</organism>
<dbReference type="KEGG" id="nva:G3M78_08315"/>
<dbReference type="AlphaFoldDB" id="A0A7T0C2K5"/>
<dbReference type="InterPro" id="IPR025714">
    <property type="entry name" value="Methyltranfer_dom"/>
</dbReference>
<gene>
    <name evidence="2" type="ORF">G3M78_08315</name>
</gene>
<name>A0A7T0C2K5_9BACT</name>
<dbReference type="Gene3D" id="3.40.50.150">
    <property type="entry name" value="Vaccinia Virus protein VP39"/>
    <property type="match status" value="1"/>
</dbReference>
<dbReference type="EMBL" id="CP048620">
    <property type="protein sequence ID" value="QPJ65394.1"/>
    <property type="molecule type" value="Genomic_DNA"/>
</dbReference>
<dbReference type="Proteomes" id="UP000594464">
    <property type="component" value="Chromosome"/>
</dbReference>
<sequence>MKLGKLLQAQVGFPKYINAKLKRLRGRIAIVGTRTAAEALLRAIDLGGINFLGIYEVDPDYKPGHELLGHKVKPLTNLARLKPTDTIVIASSQEAEVLYETIHQIENISRAKVIHFKSLMDVYMLHDELHDLLKFDFGEFLFWDGLFLEKNWHPLPPKVSFKNKIVLELGPYEGNQTVMLARQNPAKIIAIESRPINYAKTSLIRSMYNFQNFELILGDMHLFPQLVKDKIDIIFCSGVLYHSSKPWWLLENCLKHADTVVVSGHVSSAESTHAMGFQTIELESGSYEFEIQPEFGWEDNRSGVATTSLWFKEEDLIRFAKYYGFNFKKYDSTVNKTGLWISAVLKRIKKRR</sequence>
<accession>A0A7T0C2K5</accession>
<feature type="domain" description="Methyltransferase" evidence="1">
    <location>
        <begin position="162"/>
        <end position="251"/>
    </location>
</feature>
<evidence type="ECO:0000259" key="1">
    <source>
        <dbReference type="Pfam" id="PF13847"/>
    </source>
</evidence>
<proteinExistence type="predicted"/>
<protein>
    <submittedName>
        <fullName evidence="2">DUF1698 domain-containing protein</fullName>
    </submittedName>
</protein>
<dbReference type="SUPFAM" id="SSF53335">
    <property type="entry name" value="S-adenosyl-L-methionine-dependent methyltransferases"/>
    <property type="match status" value="1"/>
</dbReference>
<evidence type="ECO:0000313" key="3">
    <source>
        <dbReference type="Proteomes" id="UP000594464"/>
    </source>
</evidence>
<reference evidence="3" key="1">
    <citation type="submission" date="2020-02" db="EMBL/GenBank/DDBJ databases">
        <title>Genomic and physiological characterization of two novel Nitrospinaceae genera.</title>
        <authorList>
            <person name="Mueller A.J."/>
            <person name="Jung M.-Y."/>
            <person name="Strachan C.R."/>
            <person name="Herbold C.W."/>
            <person name="Kirkegaard R.H."/>
            <person name="Daims H."/>
        </authorList>
    </citation>
    <scope>NUCLEOTIDE SEQUENCE [LARGE SCALE GENOMIC DNA]</scope>
</reference>
<dbReference type="InterPro" id="IPR029063">
    <property type="entry name" value="SAM-dependent_MTases_sf"/>
</dbReference>
<dbReference type="CDD" id="cd02440">
    <property type="entry name" value="AdoMet_MTases"/>
    <property type="match status" value="1"/>
</dbReference>
<evidence type="ECO:0000313" key="2">
    <source>
        <dbReference type="EMBL" id="QPJ65394.1"/>
    </source>
</evidence>
<dbReference type="Pfam" id="PF13847">
    <property type="entry name" value="Methyltransf_31"/>
    <property type="match status" value="1"/>
</dbReference>